<evidence type="ECO:0000313" key="4">
    <source>
        <dbReference type="Proteomes" id="UP000195141"/>
    </source>
</evidence>
<protein>
    <submittedName>
        <fullName evidence="2">Uncharacterized protein</fullName>
    </submittedName>
</protein>
<dbReference type="AlphaFoldDB" id="A0A242KBT0"/>
<reference evidence="2" key="1">
    <citation type="submission" date="2017-05" db="EMBL/GenBank/DDBJ databases">
        <title>The Genome Sequence of Enterococcus sp. 9E7_DIV0242.</title>
        <authorList>
            <consortium name="The Broad Institute Genomics Platform"/>
            <consortium name="The Broad Institute Genomic Center for Infectious Diseases"/>
            <person name="Earl A."/>
            <person name="Manson A."/>
            <person name="Schwartman J."/>
            <person name="Gilmore M."/>
            <person name="Abouelleil A."/>
            <person name="Cao P."/>
            <person name="Chapman S."/>
            <person name="Cusick C."/>
            <person name="Shea T."/>
            <person name="Young S."/>
            <person name="Neafsey D."/>
            <person name="Nusbaum C."/>
            <person name="Birren B."/>
        </authorList>
    </citation>
    <scope>NUCLEOTIDE SEQUENCE [LARGE SCALE GENOMIC DNA]</scope>
    <source>
        <strain evidence="2">9E7_DIV0242</strain>
    </source>
</reference>
<feature type="transmembrane region" description="Helical" evidence="1">
    <location>
        <begin position="36"/>
        <end position="58"/>
    </location>
</feature>
<reference evidence="3" key="2">
    <citation type="submission" date="2017-05" db="EMBL/GenBank/DDBJ databases">
        <authorList>
            <consortium name="The Broad Institute Genomics Platform"/>
            <consortium name="The Broad Institute Genomic Center for Infectious Diseases"/>
            <person name="Earl A."/>
            <person name="Manson A."/>
            <person name="Schwartman J."/>
            <person name="Gilmore M."/>
            <person name="Abouelleil A."/>
            <person name="Cao P."/>
            <person name="Chapman S."/>
            <person name="Cusick C."/>
            <person name="Shea T."/>
            <person name="Young S."/>
            <person name="Neafsey D."/>
            <person name="Nusbaum C."/>
            <person name="Birren B."/>
        </authorList>
    </citation>
    <scope>NUCLEOTIDE SEQUENCE</scope>
    <source>
        <strain evidence="3">9E7_DIV0242</strain>
    </source>
</reference>
<reference evidence="3" key="3">
    <citation type="submission" date="2024-03" db="EMBL/GenBank/DDBJ databases">
        <title>The Genome Sequence of Enterococcus sp. DIV0242b.</title>
        <authorList>
            <consortium name="The Broad Institute Genomics Platform"/>
            <consortium name="The Broad Institute Microbial Omics Core"/>
            <consortium name="The Broad Institute Genomic Center for Infectious Diseases"/>
            <person name="Earl A."/>
            <person name="Manson A."/>
            <person name="Gilmore M."/>
            <person name="Schwartman J."/>
            <person name="Shea T."/>
            <person name="Abouelleil A."/>
            <person name="Cao P."/>
            <person name="Chapman S."/>
            <person name="Cusick C."/>
            <person name="Young S."/>
            <person name="Neafsey D."/>
            <person name="Nusbaum C."/>
            <person name="Birren B."/>
        </authorList>
    </citation>
    <scope>NUCLEOTIDE SEQUENCE</scope>
    <source>
        <strain evidence="3">9E7_DIV0242</strain>
    </source>
</reference>
<dbReference type="OrthoDB" id="2300285at2"/>
<dbReference type="Proteomes" id="UP000195141">
    <property type="component" value="Chromosome"/>
</dbReference>
<evidence type="ECO:0000313" key="3">
    <source>
        <dbReference type="EMBL" id="WYJ92518.1"/>
    </source>
</evidence>
<proteinExistence type="predicted"/>
<sequence>MNQIYIIASFISFFGAILLIVGFAKQFKELTFIQKSAILLVFIGTFIPMIVGTVQGFMK</sequence>
<keyword evidence="1" id="KW-1133">Transmembrane helix</keyword>
<keyword evidence="4" id="KW-1185">Reference proteome</keyword>
<dbReference type="EMBL" id="CP147247">
    <property type="protein sequence ID" value="WYJ92518.1"/>
    <property type="molecule type" value="Genomic_DNA"/>
</dbReference>
<evidence type="ECO:0000313" key="2">
    <source>
        <dbReference type="EMBL" id="OTP18238.1"/>
    </source>
</evidence>
<dbReference type="RefSeq" id="WP_086347249.1">
    <property type="nucleotide sequence ID" value="NZ_CP147247.1"/>
</dbReference>
<keyword evidence="1" id="KW-0472">Membrane</keyword>
<organism evidence="2">
    <name type="scientific">Candidatus Enterococcus clewellii</name>
    <dbReference type="NCBI Taxonomy" id="1834193"/>
    <lineage>
        <taxon>Bacteria</taxon>
        <taxon>Bacillati</taxon>
        <taxon>Bacillota</taxon>
        <taxon>Bacilli</taxon>
        <taxon>Lactobacillales</taxon>
        <taxon>Enterococcaceae</taxon>
        <taxon>Enterococcus</taxon>
    </lineage>
</organism>
<gene>
    <name evidence="2" type="ORF">A5888_000050</name>
    <name evidence="3" type="ORF">A5888_004307</name>
</gene>
<dbReference type="EMBL" id="NGMM01000001">
    <property type="protein sequence ID" value="OTP18238.1"/>
    <property type="molecule type" value="Genomic_DNA"/>
</dbReference>
<keyword evidence="1" id="KW-0812">Transmembrane</keyword>
<feature type="transmembrane region" description="Helical" evidence="1">
    <location>
        <begin position="6"/>
        <end position="24"/>
    </location>
</feature>
<evidence type="ECO:0000256" key="1">
    <source>
        <dbReference type="SAM" id="Phobius"/>
    </source>
</evidence>
<accession>A0A242KBT0</accession>
<name>A0A242KBT0_9ENTE</name>